<feature type="region of interest" description="Disordered" evidence="1">
    <location>
        <begin position="1"/>
        <end position="27"/>
    </location>
</feature>
<feature type="region of interest" description="Disordered" evidence="1">
    <location>
        <begin position="59"/>
        <end position="101"/>
    </location>
</feature>
<gene>
    <name evidence="2" type="ORF">JTE90_015582</name>
</gene>
<accession>A0AAV6TJ25</accession>
<name>A0AAV6TJ25_9ARAC</name>
<dbReference type="Proteomes" id="UP000827092">
    <property type="component" value="Unassembled WGS sequence"/>
</dbReference>
<proteinExistence type="predicted"/>
<feature type="compositionally biased region" description="Basic residues" evidence="1">
    <location>
        <begin position="68"/>
        <end position="79"/>
    </location>
</feature>
<feature type="compositionally biased region" description="Basic and acidic residues" evidence="1">
    <location>
        <begin position="90"/>
        <end position="101"/>
    </location>
</feature>
<protein>
    <submittedName>
        <fullName evidence="2">Uncharacterized protein</fullName>
    </submittedName>
</protein>
<evidence type="ECO:0000256" key="1">
    <source>
        <dbReference type="SAM" id="MobiDB-lite"/>
    </source>
</evidence>
<reference evidence="2 3" key="1">
    <citation type="journal article" date="2022" name="Nat. Ecol. Evol.">
        <title>A masculinizing supergene underlies an exaggerated male reproductive morph in a spider.</title>
        <authorList>
            <person name="Hendrickx F."/>
            <person name="De Corte Z."/>
            <person name="Sonet G."/>
            <person name="Van Belleghem S.M."/>
            <person name="Kostlbacher S."/>
            <person name="Vangestel C."/>
        </authorList>
    </citation>
    <scope>NUCLEOTIDE SEQUENCE [LARGE SCALE GENOMIC DNA]</scope>
    <source>
        <strain evidence="2">W744_W776</strain>
    </source>
</reference>
<dbReference type="EMBL" id="JAFNEN010003595">
    <property type="protein sequence ID" value="KAG8171745.1"/>
    <property type="molecule type" value="Genomic_DNA"/>
</dbReference>
<comment type="caution">
    <text evidence="2">The sequence shown here is derived from an EMBL/GenBank/DDBJ whole genome shotgun (WGS) entry which is preliminary data.</text>
</comment>
<dbReference type="AlphaFoldDB" id="A0AAV6TJ25"/>
<feature type="compositionally biased region" description="Basic and acidic residues" evidence="1">
    <location>
        <begin position="7"/>
        <end position="16"/>
    </location>
</feature>
<evidence type="ECO:0000313" key="2">
    <source>
        <dbReference type="EMBL" id="KAG8171745.1"/>
    </source>
</evidence>
<evidence type="ECO:0000313" key="3">
    <source>
        <dbReference type="Proteomes" id="UP000827092"/>
    </source>
</evidence>
<keyword evidence="3" id="KW-1185">Reference proteome</keyword>
<sequence>MVASHHWPLDQAHEPSVRTCGSSRTEQGLLSQRRVIMTRGVHLGDLLRIWVRTGTKITLSPSDFKGQQKAHGHRKRRGAFTRTGPISGRADSRDTNSYKKR</sequence>
<organism evidence="2 3">
    <name type="scientific">Oedothorax gibbosus</name>
    <dbReference type="NCBI Taxonomy" id="931172"/>
    <lineage>
        <taxon>Eukaryota</taxon>
        <taxon>Metazoa</taxon>
        <taxon>Ecdysozoa</taxon>
        <taxon>Arthropoda</taxon>
        <taxon>Chelicerata</taxon>
        <taxon>Arachnida</taxon>
        <taxon>Araneae</taxon>
        <taxon>Araneomorphae</taxon>
        <taxon>Entelegynae</taxon>
        <taxon>Araneoidea</taxon>
        <taxon>Linyphiidae</taxon>
        <taxon>Erigoninae</taxon>
        <taxon>Oedothorax</taxon>
    </lineage>
</organism>